<name>A0A9N9RTM2_9DIPT</name>
<dbReference type="OrthoDB" id="6159456at2759"/>
<evidence type="ECO:0000256" key="9">
    <source>
        <dbReference type="ARBA" id="ARBA00023224"/>
    </source>
</evidence>
<organism evidence="14 15">
    <name type="scientific">Chironomus riparius</name>
    <dbReference type="NCBI Taxonomy" id="315576"/>
    <lineage>
        <taxon>Eukaryota</taxon>
        <taxon>Metazoa</taxon>
        <taxon>Ecdysozoa</taxon>
        <taxon>Arthropoda</taxon>
        <taxon>Hexapoda</taxon>
        <taxon>Insecta</taxon>
        <taxon>Pterygota</taxon>
        <taxon>Neoptera</taxon>
        <taxon>Endopterygota</taxon>
        <taxon>Diptera</taxon>
        <taxon>Nematocera</taxon>
        <taxon>Chironomoidea</taxon>
        <taxon>Chironomidae</taxon>
        <taxon>Chironominae</taxon>
        <taxon>Chironomus</taxon>
    </lineage>
</organism>
<keyword evidence="8 10" id="KW-0675">Receptor</keyword>
<evidence type="ECO:0000256" key="3">
    <source>
        <dbReference type="ARBA" id="ARBA00022475"/>
    </source>
</evidence>
<dbReference type="PRINTS" id="PR00237">
    <property type="entry name" value="GPCRRHODOPSN"/>
</dbReference>
<evidence type="ECO:0000313" key="14">
    <source>
        <dbReference type="EMBL" id="CAG9803321.1"/>
    </source>
</evidence>
<proteinExistence type="inferred from homology"/>
<dbReference type="PANTHER" id="PTHR24249">
    <property type="entry name" value="HISTAMINE RECEPTOR-RELATED G-PROTEIN COUPLED RECEPTOR"/>
    <property type="match status" value="1"/>
</dbReference>
<dbReference type="SUPFAM" id="SSF81321">
    <property type="entry name" value="Family A G protein-coupled receptor-like"/>
    <property type="match status" value="1"/>
</dbReference>
<feature type="transmembrane region" description="Helical" evidence="12">
    <location>
        <begin position="6"/>
        <end position="29"/>
    </location>
</feature>
<dbReference type="Gene3D" id="1.20.1070.10">
    <property type="entry name" value="Rhodopsin 7-helix transmembrane proteins"/>
    <property type="match status" value="1"/>
</dbReference>
<evidence type="ECO:0000256" key="1">
    <source>
        <dbReference type="ARBA" id="ARBA00004651"/>
    </source>
</evidence>
<feature type="compositionally biased region" description="Low complexity" evidence="11">
    <location>
        <begin position="531"/>
        <end position="548"/>
    </location>
</feature>
<reference evidence="14" key="2">
    <citation type="submission" date="2022-10" db="EMBL/GenBank/DDBJ databases">
        <authorList>
            <consortium name="ENA_rothamsted_submissions"/>
            <consortium name="culmorum"/>
            <person name="King R."/>
        </authorList>
    </citation>
    <scope>NUCLEOTIDE SEQUENCE</scope>
</reference>
<dbReference type="PROSITE" id="PS50262">
    <property type="entry name" value="G_PROTEIN_RECEP_F1_2"/>
    <property type="match status" value="1"/>
</dbReference>
<keyword evidence="6 10" id="KW-0297">G-protein coupled receptor</keyword>
<feature type="region of interest" description="Disordered" evidence="11">
    <location>
        <begin position="514"/>
        <end position="555"/>
    </location>
</feature>
<keyword evidence="7 12" id="KW-0472">Membrane</keyword>
<dbReference type="PROSITE" id="PS00237">
    <property type="entry name" value="G_PROTEIN_RECEP_F1_1"/>
    <property type="match status" value="1"/>
</dbReference>
<evidence type="ECO:0000256" key="2">
    <source>
        <dbReference type="ARBA" id="ARBA00010663"/>
    </source>
</evidence>
<keyword evidence="4 10" id="KW-0812">Transmembrane</keyword>
<keyword evidence="9 10" id="KW-0807">Transducer</keyword>
<evidence type="ECO:0000259" key="13">
    <source>
        <dbReference type="PROSITE" id="PS50262"/>
    </source>
</evidence>
<comment type="similarity">
    <text evidence="2 10">Belongs to the G-protein coupled receptor 1 family.</text>
</comment>
<feature type="transmembrane region" description="Helical" evidence="12">
    <location>
        <begin position="244"/>
        <end position="267"/>
    </location>
</feature>
<evidence type="ECO:0000313" key="15">
    <source>
        <dbReference type="Proteomes" id="UP001153620"/>
    </source>
</evidence>
<feature type="transmembrane region" description="Helical" evidence="12">
    <location>
        <begin position="334"/>
        <end position="360"/>
    </location>
</feature>
<gene>
    <name evidence="14" type="ORF">CHIRRI_LOCUS6222</name>
</gene>
<dbReference type="Pfam" id="PF00001">
    <property type="entry name" value="7tm_1"/>
    <property type="match status" value="1"/>
</dbReference>
<evidence type="ECO:0000256" key="6">
    <source>
        <dbReference type="ARBA" id="ARBA00023040"/>
    </source>
</evidence>
<keyword evidence="15" id="KW-1185">Reference proteome</keyword>
<dbReference type="InterPro" id="IPR017452">
    <property type="entry name" value="GPCR_Rhodpsn_7TM"/>
</dbReference>
<evidence type="ECO:0000256" key="7">
    <source>
        <dbReference type="ARBA" id="ARBA00023136"/>
    </source>
</evidence>
<dbReference type="GO" id="GO:0005886">
    <property type="term" value="C:plasma membrane"/>
    <property type="evidence" value="ECO:0007669"/>
    <property type="project" value="UniProtKB-SubCell"/>
</dbReference>
<dbReference type="PANTHER" id="PTHR24249:SF406">
    <property type="entry name" value="G-PROTEIN COUPLED RECEPTORS FAMILY 1 PROFILE DOMAIN-CONTAINING PROTEIN"/>
    <property type="match status" value="1"/>
</dbReference>
<accession>A0A9N9RTM2</accession>
<evidence type="ECO:0000256" key="10">
    <source>
        <dbReference type="RuleBase" id="RU000688"/>
    </source>
</evidence>
<protein>
    <recommendedName>
        <fullName evidence="13">G-protein coupled receptors family 1 profile domain-containing protein</fullName>
    </recommendedName>
</protein>
<sequence length="656" mass="74127">MSIATILLSFIVSCFGIIANCSIIVLVILTKQLNSPNRILLLHLSIVCLALSILYLWALINNSIIPSYIQRVDLGTPESLAITTITTTASSMSLHNHYSNALYSNSFDYTTTTTSTSTYRSSSTSAATIIKTSSIYDSVYSFNDLLIHLLQPIGLWTISCINFDRYYAICSPLHYNTLFTTKKVTIFLCSGWIIIILTIFPVYVMLMISGERSIMGVYFFKHMDVQNEWNRNLDRDYYWFEVQILLTTLLTIFLPITLIVACNIRILTIANYQRHRIASAIYESVLSAQIAITHQKNPFPPIPGLINQPFPLASLYPPKPNSLEMQRKSQKATLVVFELLASIIILYCPYYIFVIVFSFIRKSNNSFISSETKQQYETTETVLNIIIYLIQFLMLCSPTINAMLYGFKNKTIQENIYNIWRKQKTKIELHYEIQARTPSTCGSRKASLTEVTTNMPQMFQPQLKRQLSEFFFGTSSSLTSHLNDDNTAFYSTKIYRTPSDSLFNTASARRSSHHEFLSPHFDPLGKMPLQTSSANSPSSMQASSSTATKNGLTHSTSKNLLSNFKKLIAGGSKIELTDDDQSSADGGMHFPKILITKHSDSLLTTHSTSRRDSDIQQVAVEEEFAAEREPLLTTQTYSLENVNSSMSTNTRKFQTL</sequence>
<evidence type="ECO:0000256" key="12">
    <source>
        <dbReference type="SAM" id="Phobius"/>
    </source>
</evidence>
<feature type="transmembrane region" description="Helical" evidence="12">
    <location>
        <begin position="41"/>
        <end position="60"/>
    </location>
</feature>
<keyword evidence="3" id="KW-1003">Cell membrane</keyword>
<evidence type="ECO:0000256" key="11">
    <source>
        <dbReference type="SAM" id="MobiDB-lite"/>
    </source>
</evidence>
<comment type="subcellular location">
    <subcellularLocation>
        <location evidence="1">Cell membrane</location>
        <topology evidence="1">Multi-pass membrane protein</topology>
    </subcellularLocation>
</comment>
<reference evidence="14" key="1">
    <citation type="submission" date="2022-01" db="EMBL/GenBank/DDBJ databases">
        <authorList>
            <person name="King R."/>
        </authorList>
    </citation>
    <scope>NUCLEOTIDE SEQUENCE</scope>
</reference>
<feature type="transmembrane region" description="Helical" evidence="12">
    <location>
        <begin position="385"/>
        <end position="407"/>
    </location>
</feature>
<feature type="transmembrane region" description="Helical" evidence="12">
    <location>
        <begin position="184"/>
        <end position="208"/>
    </location>
</feature>
<dbReference type="InterPro" id="IPR050569">
    <property type="entry name" value="TAAR"/>
</dbReference>
<dbReference type="AlphaFoldDB" id="A0A9N9RTM2"/>
<dbReference type="GO" id="GO:0004930">
    <property type="term" value="F:G protein-coupled receptor activity"/>
    <property type="evidence" value="ECO:0007669"/>
    <property type="project" value="UniProtKB-KW"/>
</dbReference>
<dbReference type="InterPro" id="IPR000276">
    <property type="entry name" value="GPCR_Rhodpsn"/>
</dbReference>
<feature type="domain" description="G-protein coupled receptors family 1 profile" evidence="13">
    <location>
        <begin position="19"/>
        <end position="405"/>
    </location>
</feature>
<evidence type="ECO:0000256" key="5">
    <source>
        <dbReference type="ARBA" id="ARBA00022989"/>
    </source>
</evidence>
<dbReference type="Proteomes" id="UP001153620">
    <property type="component" value="Chromosome 2"/>
</dbReference>
<evidence type="ECO:0000256" key="8">
    <source>
        <dbReference type="ARBA" id="ARBA00023170"/>
    </source>
</evidence>
<keyword evidence="5 12" id="KW-1133">Transmembrane helix</keyword>
<evidence type="ECO:0000256" key="4">
    <source>
        <dbReference type="ARBA" id="ARBA00022692"/>
    </source>
</evidence>
<dbReference type="EMBL" id="OU895878">
    <property type="protein sequence ID" value="CAG9803321.1"/>
    <property type="molecule type" value="Genomic_DNA"/>
</dbReference>
<dbReference type="CDD" id="cd00637">
    <property type="entry name" value="7tm_classA_rhodopsin-like"/>
    <property type="match status" value="1"/>
</dbReference>